<reference evidence="7 8" key="1">
    <citation type="submission" date="2020-07" db="EMBL/GenBank/DDBJ databases">
        <title>Transfer of Campylobacter canadensis to the novel genus Avispirillum gen. nov., that also includes two novel species recovered from migratory waterfowl: Avispirillum anseris sp. nov. and Avispirillum brantae sp. nov.</title>
        <authorList>
            <person name="Miller W.G."/>
            <person name="Chapman M.H."/>
            <person name="Yee E."/>
            <person name="Inglis G.D."/>
        </authorList>
    </citation>
    <scope>NUCLEOTIDE SEQUENCE [LARGE SCALE GENOMIC DNA]</scope>
    <source>
        <strain evidence="7 8">L283</strain>
    </source>
</reference>
<comment type="subunit">
    <text evidence="3">Homotetramer.</text>
</comment>
<dbReference type="NCBIfam" id="TIGR01662">
    <property type="entry name" value="HAD-SF-IIIA"/>
    <property type="match status" value="1"/>
</dbReference>
<evidence type="ECO:0000256" key="5">
    <source>
        <dbReference type="ARBA" id="ARBA00022801"/>
    </source>
</evidence>
<dbReference type="SFLD" id="SFLDG01138">
    <property type="entry name" value="C1.6.2:_Deoxy-d-mannose-octulo"/>
    <property type="match status" value="1"/>
</dbReference>
<comment type="cofactor">
    <cofactor evidence="1">
        <name>Mg(2+)</name>
        <dbReference type="ChEBI" id="CHEBI:18420"/>
    </cofactor>
</comment>
<evidence type="ECO:0000256" key="4">
    <source>
        <dbReference type="ARBA" id="ARBA00022723"/>
    </source>
</evidence>
<keyword evidence="4" id="KW-0479">Metal-binding</keyword>
<dbReference type="PANTHER" id="PTHR21485:SF3">
    <property type="entry name" value="N-ACYLNEURAMINATE CYTIDYLYLTRANSFERASE"/>
    <property type="match status" value="1"/>
</dbReference>
<dbReference type="InterPro" id="IPR023214">
    <property type="entry name" value="HAD_sf"/>
</dbReference>
<gene>
    <name evidence="7" type="ORF">AVCANL283_00450</name>
</gene>
<name>A0ABS7WP88_9BACT</name>
<proteinExistence type="inferred from homology"/>
<dbReference type="InterPro" id="IPR010023">
    <property type="entry name" value="KdsC_fam"/>
</dbReference>
<keyword evidence="8" id="KW-1185">Reference proteome</keyword>
<evidence type="ECO:0000256" key="3">
    <source>
        <dbReference type="ARBA" id="ARBA00011881"/>
    </source>
</evidence>
<dbReference type="SFLD" id="SFLDG01136">
    <property type="entry name" value="C1.6:_Phosphoserine_Phosphatas"/>
    <property type="match status" value="1"/>
</dbReference>
<protein>
    <submittedName>
        <fullName evidence="7">HAD-IIIA family hydrolase</fullName>
    </submittedName>
</protein>
<dbReference type="EMBL" id="JACGBB010000001">
    <property type="protein sequence ID" value="MBZ7986582.1"/>
    <property type="molecule type" value="Genomic_DNA"/>
</dbReference>
<evidence type="ECO:0000313" key="8">
    <source>
        <dbReference type="Proteomes" id="UP000786183"/>
    </source>
</evidence>
<dbReference type="InterPro" id="IPR006549">
    <property type="entry name" value="HAD-SF_hydro_IIIA"/>
</dbReference>
<dbReference type="InterPro" id="IPR050793">
    <property type="entry name" value="CMP-NeuNAc_synthase"/>
</dbReference>
<evidence type="ECO:0000313" key="7">
    <source>
        <dbReference type="EMBL" id="MBZ7986582.1"/>
    </source>
</evidence>
<keyword evidence="5 7" id="KW-0378">Hydrolase</keyword>
<comment type="caution">
    <text evidence="7">The sequence shown here is derived from an EMBL/GenBank/DDBJ whole genome shotgun (WGS) entry which is preliminary data.</text>
</comment>
<accession>A0ABS7WP88</accession>
<organism evidence="7 8">
    <name type="scientific">Campylobacter canadensis</name>
    <dbReference type="NCBI Taxonomy" id="449520"/>
    <lineage>
        <taxon>Bacteria</taxon>
        <taxon>Pseudomonadati</taxon>
        <taxon>Campylobacterota</taxon>
        <taxon>Epsilonproteobacteria</taxon>
        <taxon>Campylobacterales</taxon>
        <taxon>Campylobacteraceae</taxon>
        <taxon>Campylobacter</taxon>
    </lineage>
</organism>
<evidence type="ECO:0000256" key="1">
    <source>
        <dbReference type="ARBA" id="ARBA00001946"/>
    </source>
</evidence>
<dbReference type="Pfam" id="PF00702">
    <property type="entry name" value="Hydrolase"/>
    <property type="match status" value="1"/>
</dbReference>
<evidence type="ECO:0000256" key="2">
    <source>
        <dbReference type="ARBA" id="ARBA00005893"/>
    </source>
</evidence>
<dbReference type="Proteomes" id="UP000786183">
    <property type="component" value="Unassembled WGS sequence"/>
</dbReference>
<evidence type="ECO:0000256" key="6">
    <source>
        <dbReference type="ARBA" id="ARBA00022842"/>
    </source>
</evidence>
<dbReference type="NCBIfam" id="TIGR01670">
    <property type="entry name" value="KdsC-phosphatas"/>
    <property type="match status" value="1"/>
</dbReference>
<dbReference type="Gene3D" id="3.40.50.1000">
    <property type="entry name" value="HAD superfamily/HAD-like"/>
    <property type="match status" value="1"/>
</dbReference>
<keyword evidence="6" id="KW-0460">Magnesium</keyword>
<dbReference type="PANTHER" id="PTHR21485">
    <property type="entry name" value="HAD SUPERFAMILY MEMBERS CMAS AND KDSC"/>
    <property type="match status" value="1"/>
</dbReference>
<dbReference type="GO" id="GO:0016787">
    <property type="term" value="F:hydrolase activity"/>
    <property type="evidence" value="ECO:0007669"/>
    <property type="project" value="UniProtKB-KW"/>
</dbReference>
<dbReference type="InterPro" id="IPR036412">
    <property type="entry name" value="HAD-like_sf"/>
</dbReference>
<dbReference type="PIRSF" id="PIRSF006118">
    <property type="entry name" value="KDO8-P_Ptase"/>
    <property type="match status" value="1"/>
</dbReference>
<dbReference type="SFLD" id="SFLDS00003">
    <property type="entry name" value="Haloacid_Dehalogenase"/>
    <property type="match status" value="1"/>
</dbReference>
<dbReference type="RefSeq" id="WP_172232323.1">
    <property type="nucleotide sequence ID" value="NZ_CP035946.1"/>
</dbReference>
<dbReference type="SUPFAM" id="SSF56784">
    <property type="entry name" value="HAD-like"/>
    <property type="match status" value="1"/>
</dbReference>
<sequence length="158" mass="17705">MIKLVILDVDGCLSDGKIIYSPEADLVKEFNVKDGAAILKAQKLGIKFAIITGRQSKIVENRANELGIDYVYMKVKDKLSCAKKILNELKLDFKNVAAIGDYYNDLELLKAVWLPFIPADGIKSFGIVLKSNGGAGCVSEMLEYIIKYNKQEFEWFKC</sequence>
<comment type="similarity">
    <text evidence="2">Belongs to the KdsC family.</text>
</comment>